<accession>A0A0H2XC17</accession>
<dbReference type="RefSeq" id="WP_011038956.1">
    <property type="nucleotide sequence ID" value="NC_007086.1"/>
</dbReference>
<proteinExistence type="inferred from homology"/>
<keyword evidence="5" id="KW-0227">DNA damage</keyword>
<evidence type="ECO:0000256" key="3">
    <source>
        <dbReference type="ARBA" id="ARBA00022485"/>
    </source>
</evidence>
<dbReference type="AlphaFoldDB" id="A0A0H2XC17"/>
<dbReference type="GO" id="GO:0097506">
    <property type="term" value="F:deaminated base DNA N-glycosylase activity"/>
    <property type="evidence" value="ECO:0007669"/>
    <property type="project" value="UniProtKB-ARBA"/>
</dbReference>
<protein>
    <recommendedName>
        <fullName evidence="2">Type-4 uracil-DNA glycosylase</fullName>
    </recommendedName>
</protein>
<gene>
    <name evidence="11" type="ordered locus">XC_3967</name>
</gene>
<evidence type="ECO:0000256" key="9">
    <source>
        <dbReference type="ARBA" id="ARBA00023204"/>
    </source>
</evidence>
<evidence type="ECO:0000256" key="2">
    <source>
        <dbReference type="ARBA" id="ARBA00019403"/>
    </source>
</evidence>
<dbReference type="Pfam" id="PF03167">
    <property type="entry name" value="UDG"/>
    <property type="match status" value="1"/>
</dbReference>
<dbReference type="GO" id="GO:0051539">
    <property type="term" value="F:4 iron, 4 sulfur cluster binding"/>
    <property type="evidence" value="ECO:0007669"/>
    <property type="project" value="UniProtKB-KW"/>
</dbReference>
<dbReference type="GO" id="GO:0006281">
    <property type="term" value="P:DNA repair"/>
    <property type="evidence" value="ECO:0007669"/>
    <property type="project" value="UniProtKB-KW"/>
</dbReference>
<evidence type="ECO:0000259" key="10">
    <source>
        <dbReference type="SMART" id="SM00986"/>
    </source>
</evidence>
<keyword evidence="4" id="KW-0479">Metal-binding</keyword>
<dbReference type="KEGG" id="xcb:XC_3967"/>
<evidence type="ECO:0000256" key="5">
    <source>
        <dbReference type="ARBA" id="ARBA00022763"/>
    </source>
</evidence>
<dbReference type="SUPFAM" id="SSF52141">
    <property type="entry name" value="Uracil-DNA glycosylase-like"/>
    <property type="match status" value="1"/>
</dbReference>
<evidence type="ECO:0000256" key="4">
    <source>
        <dbReference type="ARBA" id="ARBA00022723"/>
    </source>
</evidence>
<dbReference type="Gene3D" id="3.40.470.10">
    <property type="entry name" value="Uracil-DNA glycosylase-like domain"/>
    <property type="match status" value="1"/>
</dbReference>
<evidence type="ECO:0000313" key="12">
    <source>
        <dbReference type="Proteomes" id="UP000000420"/>
    </source>
</evidence>
<dbReference type="SMART" id="SM00987">
    <property type="entry name" value="UreE_C"/>
    <property type="match status" value="1"/>
</dbReference>
<name>A0A0H2XC17_XANC8</name>
<sequence length="219" mass="23794">MPAHRIPSAPTTPLAKPVDTVPSGTLTALRAQAQDCRRCDLWKPATQVVFGAGPARAPLMIIGEQPGDQEDQQGRPFVGPAGQLLGTLMADAGLDPAMAYVTNTVKHFKFVPRGKRRLHQRATAGEQAACRPWLAAELLRVRPRIVLALGAMAAQTLFGNAFRLTTERGQWRALDGRTTALASWHPSAILRMREPDRTATRALLREDLAQVAAALDNLR</sequence>
<dbReference type="SMART" id="SM00986">
    <property type="entry name" value="UDG"/>
    <property type="match status" value="1"/>
</dbReference>
<dbReference type="InterPro" id="IPR051536">
    <property type="entry name" value="UDG_Type-4/5"/>
</dbReference>
<dbReference type="InterPro" id="IPR005122">
    <property type="entry name" value="Uracil-DNA_glycosylase-like"/>
</dbReference>
<dbReference type="GO" id="GO:0046872">
    <property type="term" value="F:metal ion binding"/>
    <property type="evidence" value="ECO:0007669"/>
    <property type="project" value="UniProtKB-KW"/>
</dbReference>
<evidence type="ECO:0000313" key="11">
    <source>
        <dbReference type="EMBL" id="AAY51006.1"/>
    </source>
</evidence>
<dbReference type="EMBL" id="CP000050">
    <property type="protein sequence ID" value="AAY51006.1"/>
    <property type="molecule type" value="Genomic_DNA"/>
</dbReference>
<feature type="domain" description="Uracil-DNA glycosylase-like" evidence="10">
    <location>
        <begin position="50"/>
        <end position="204"/>
    </location>
</feature>
<dbReference type="NCBIfam" id="TIGR03914">
    <property type="entry name" value="UDG_fam_dom"/>
    <property type="match status" value="1"/>
</dbReference>
<evidence type="ECO:0000256" key="8">
    <source>
        <dbReference type="ARBA" id="ARBA00023014"/>
    </source>
</evidence>
<dbReference type="PANTHER" id="PTHR33693">
    <property type="entry name" value="TYPE-5 URACIL-DNA GLYCOSYLASE"/>
    <property type="match status" value="1"/>
</dbReference>
<keyword evidence="6" id="KW-0378">Hydrolase</keyword>
<keyword evidence="8" id="KW-0411">Iron-sulfur</keyword>
<dbReference type="InterPro" id="IPR036895">
    <property type="entry name" value="Uracil-DNA_glycosylase-like_sf"/>
</dbReference>
<organism evidence="11 12">
    <name type="scientific">Xanthomonas campestris pv. campestris (strain 8004)</name>
    <dbReference type="NCBI Taxonomy" id="314565"/>
    <lineage>
        <taxon>Bacteria</taxon>
        <taxon>Pseudomonadati</taxon>
        <taxon>Pseudomonadota</taxon>
        <taxon>Gammaproteobacteria</taxon>
        <taxon>Lysobacterales</taxon>
        <taxon>Lysobacteraceae</taxon>
        <taxon>Xanthomonas</taxon>
    </lineage>
</organism>
<keyword evidence="7" id="KW-0408">Iron</keyword>
<dbReference type="InterPro" id="IPR005273">
    <property type="entry name" value="Ura-DNA_glyco_family4"/>
</dbReference>
<keyword evidence="3" id="KW-0004">4Fe-4S</keyword>
<dbReference type="Proteomes" id="UP000000420">
    <property type="component" value="Chromosome"/>
</dbReference>
<keyword evidence="9" id="KW-0234">DNA repair</keyword>
<dbReference type="HOGENOM" id="CLU_044815_1_3_6"/>
<evidence type="ECO:0000256" key="7">
    <source>
        <dbReference type="ARBA" id="ARBA00023004"/>
    </source>
</evidence>
<reference evidence="11 12" key="1">
    <citation type="journal article" date="2005" name="Genome Res.">
        <title>Comparative and functional genomic analyses of the pathogenicity of phytopathogen Xanthomonas campestris pv. campestris.</title>
        <authorList>
            <person name="Qian W."/>
            <person name="Jia Y."/>
            <person name="Ren S.X."/>
            <person name="He Y.Q."/>
            <person name="Feng J.X."/>
            <person name="Lu L.F."/>
            <person name="Sun Q."/>
            <person name="Ying G."/>
            <person name="Tang D.J."/>
            <person name="Tang H."/>
            <person name="Wu W."/>
            <person name="Hao P."/>
            <person name="Wang L."/>
            <person name="Jiang B.L."/>
            <person name="Zeng S."/>
            <person name="Gu W.Y."/>
            <person name="Lu G."/>
            <person name="Rong L."/>
            <person name="Tian Y."/>
            <person name="Yao Z."/>
            <person name="Fu G."/>
            <person name="Chen B."/>
            <person name="Fang R."/>
            <person name="Qiang B."/>
            <person name="Chen Z."/>
            <person name="Zhao G.P."/>
            <person name="Tang J.L."/>
            <person name="He C."/>
        </authorList>
    </citation>
    <scope>NUCLEOTIDE SEQUENCE [LARGE SCALE GENOMIC DNA]</scope>
    <source>
        <strain evidence="11 12">8004</strain>
    </source>
</reference>
<dbReference type="PANTHER" id="PTHR33693:SF9">
    <property type="entry name" value="TYPE-4 URACIL-DNA GLYCOSYLASE"/>
    <property type="match status" value="1"/>
</dbReference>
<evidence type="ECO:0000256" key="1">
    <source>
        <dbReference type="ARBA" id="ARBA00006521"/>
    </source>
</evidence>
<dbReference type="NCBIfam" id="TIGR00758">
    <property type="entry name" value="UDG_fam4"/>
    <property type="match status" value="1"/>
</dbReference>
<comment type="similarity">
    <text evidence="1">Belongs to the uracil-DNA glycosylase (UDG) superfamily. Type 4 (UDGa) family.</text>
</comment>
<dbReference type="CDD" id="cd10030">
    <property type="entry name" value="UDG-F4_TTUDGA_SPO1dp_like"/>
    <property type="match status" value="1"/>
</dbReference>
<evidence type="ECO:0000256" key="6">
    <source>
        <dbReference type="ARBA" id="ARBA00022801"/>
    </source>
</evidence>